<dbReference type="GO" id="GO:0016020">
    <property type="term" value="C:membrane"/>
    <property type="evidence" value="ECO:0007669"/>
    <property type="project" value="UniProtKB-SubCell"/>
</dbReference>
<organism evidence="8 9">
    <name type="scientific">Pannonibacter phragmitetus</name>
    <dbReference type="NCBI Taxonomy" id="121719"/>
    <lineage>
        <taxon>Bacteria</taxon>
        <taxon>Pseudomonadati</taxon>
        <taxon>Pseudomonadota</taxon>
        <taxon>Alphaproteobacteria</taxon>
        <taxon>Hyphomicrobiales</taxon>
        <taxon>Stappiaceae</taxon>
        <taxon>Pannonibacter</taxon>
    </lineage>
</organism>
<dbReference type="InterPro" id="IPR036259">
    <property type="entry name" value="MFS_trans_sf"/>
</dbReference>
<feature type="transmembrane region" description="Helical" evidence="7">
    <location>
        <begin position="12"/>
        <end position="38"/>
    </location>
</feature>
<evidence type="ECO:0000256" key="6">
    <source>
        <dbReference type="ARBA" id="ARBA00023136"/>
    </source>
</evidence>
<dbReference type="PANTHER" id="PTHR12778">
    <property type="entry name" value="SOLUTE CARRIER FAMILY 33 ACETYL-COA TRANSPORTER -RELATED"/>
    <property type="match status" value="1"/>
</dbReference>
<feature type="transmembrane region" description="Helical" evidence="7">
    <location>
        <begin position="174"/>
        <end position="193"/>
    </location>
</feature>
<dbReference type="InterPro" id="IPR004752">
    <property type="entry name" value="AmpG_permease/AT-1"/>
</dbReference>
<dbReference type="GO" id="GO:0022857">
    <property type="term" value="F:transmembrane transporter activity"/>
    <property type="evidence" value="ECO:0007669"/>
    <property type="project" value="InterPro"/>
</dbReference>
<keyword evidence="5 7" id="KW-1133">Transmembrane helix</keyword>
<gene>
    <name evidence="8" type="ORF">APZ00_24310</name>
</gene>
<keyword evidence="3" id="KW-0813">Transport</keyword>
<dbReference type="KEGG" id="pphr:APZ00_24310"/>
<feature type="transmembrane region" description="Helical" evidence="7">
    <location>
        <begin position="255"/>
        <end position="274"/>
    </location>
</feature>
<evidence type="ECO:0000256" key="3">
    <source>
        <dbReference type="ARBA" id="ARBA00022448"/>
    </source>
</evidence>
<sequence length="405" mass="40865">MQAASTLSLPRVLVAAGGLYTAQSTIGGLTFLGLPAALRASGMAMEHIGLLSLIMLIWAFKFLWAVPVERWRIRADGGRRTGFTVLAGQLVAAAAVAGLGLLAGYGLPVMLVLLAVMAFASATIDTACDGFLIERVPEGRRGLGNMVQVGGGYLGMVLGGSLFVWIYAGSGWTVAAGVMAALVLLLSAPLALLREPPIAASRRERGGLLAALRRRDMQAGLAMIVAFEAGGRFVQVLAGPYLVDAGLPLELVGTLTGAGSVAAGLAGTTGGGLAVQKLGGPRAMQLVALGQILVIGLLALAAAMSSASLTLLSALFVLQMAVMAAGFVVSYSRLMALASPDQPGADFSLVQSASALTGAVAGFSGGMLAGQFGFPVVFALAAALALPVPFILARLEGAISGKSSS</sequence>
<keyword evidence="8" id="KW-0614">Plasmid</keyword>
<dbReference type="Proteomes" id="UP000064921">
    <property type="component" value="Plasmid p.p-1"/>
</dbReference>
<name>A0A0U3NBT6_9HYPH</name>
<evidence type="ECO:0000256" key="4">
    <source>
        <dbReference type="ARBA" id="ARBA00022692"/>
    </source>
</evidence>
<dbReference type="RefSeq" id="WP_058900935.1">
    <property type="nucleotide sequence ID" value="NZ_CP013069.1"/>
</dbReference>
<evidence type="ECO:0000256" key="1">
    <source>
        <dbReference type="ARBA" id="ARBA00004141"/>
    </source>
</evidence>
<dbReference type="AlphaFoldDB" id="A0A0U3NBT6"/>
<evidence type="ECO:0008006" key="10">
    <source>
        <dbReference type="Google" id="ProtNLM"/>
    </source>
</evidence>
<evidence type="ECO:0000313" key="9">
    <source>
        <dbReference type="Proteomes" id="UP000064921"/>
    </source>
</evidence>
<keyword evidence="4 7" id="KW-0812">Transmembrane</keyword>
<proteinExistence type="inferred from homology"/>
<feature type="transmembrane region" description="Helical" evidence="7">
    <location>
        <begin position="111"/>
        <end position="133"/>
    </location>
</feature>
<comment type="subcellular location">
    <subcellularLocation>
        <location evidence="1">Membrane</location>
        <topology evidence="1">Multi-pass membrane protein</topology>
    </subcellularLocation>
</comment>
<dbReference type="eggNOG" id="COG2814">
    <property type="taxonomic scope" value="Bacteria"/>
</dbReference>
<evidence type="ECO:0000256" key="7">
    <source>
        <dbReference type="SAM" id="Phobius"/>
    </source>
</evidence>
<feature type="transmembrane region" description="Helical" evidence="7">
    <location>
        <begin position="221"/>
        <end position="243"/>
    </location>
</feature>
<dbReference type="PANTHER" id="PTHR12778:SF10">
    <property type="entry name" value="MAJOR FACILITATOR SUPERFAMILY DOMAIN-CONTAINING PROTEIN 3"/>
    <property type="match status" value="1"/>
</dbReference>
<feature type="transmembrane region" description="Helical" evidence="7">
    <location>
        <begin position="344"/>
        <end position="366"/>
    </location>
</feature>
<protein>
    <recommendedName>
        <fullName evidence="10">Muropeptide transporter</fullName>
    </recommendedName>
</protein>
<evidence type="ECO:0000256" key="2">
    <source>
        <dbReference type="ARBA" id="ARBA00008335"/>
    </source>
</evidence>
<evidence type="ECO:0000256" key="5">
    <source>
        <dbReference type="ARBA" id="ARBA00022989"/>
    </source>
</evidence>
<reference evidence="8 9" key="1">
    <citation type="submission" date="2015-10" db="EMBL/GenBank/DDBJ databases">
        <title>The world's first case of liver abscess caused by Pannonibacter phragmitetus.</title>
        <authorList>
            <person name="Ming D."/>
            <person name="Wang M."/>
            <person name="Zhou Y."/>
            <person name="Jiang T."/>
            <person name="Hu S."/>
        </authorList>
    </citation>
    <scope>NUCLEOTIDE SEQUENCE [LARGE SCALE GENOMIC DNA]</scope>
    <source>
        <strain evidence="8 9">31801</strain>
        <plasmid evidence="9">Plasmid p.p-1</plasmid>
    </source>
</reference>
<dbReference type="Pfam" id="PF07690">
    <property type="entry name" value="MFS_1"/>
    <property type="match status" value="1"/>
</dbReference>
<dbReference type="SUPFAM" id="SSF103473">
    <property type="entry name" value="MFS general substrate transporter"/>
    <property type="match status" value="1"/>
</dbReference>
<comment type="similarity">
    <text evidence="2">Belongs to the major facilitator superfamily.</text>
</comment>
<dbReference type="InterPro" id="IPR011701">
    <property type="entry name" value="MFS"/>
</dbReference>
<accession>A0A0U3NBT6</accession>
<feature type="transmembrane region" description="Helical" evidence="7">
    <location>
        <begin position="145"/>
        <end position="168"/>
    </location>
</feature>
<feature type="transmembrane region" description="Helical" evidence="7">
    <location>
        <begin position="85"/>
        <end position="105"/>
    </location>
</feature>
<geneLocation type="plasmid" evidence="8 9">
    <name>p.p-1</name>
</geneLocation>
<feature type="transmembrane region" description="Helical" evidence="7">
    <location>
        <begin position="372"/>
        <end position="393"/>
    </location>
</feature>
<evidence type="ECO:0000313" key="8">
    <source>
        <dbReference type="EMBL" id="ALV30376.1"/>
    </source>
</evidence>
<feature type="transmembrane region" description="Helical" evidence="7">
    <location>
        <begin position="311"/>
        <end position="332"/>
    </location>
</feature>
<feature type="transmembrane region" description="Helical" evidence="7">
    <location>
        <begin position="44"/>
        <end position="64"/>
    </location>
</feature>
<dbReference type="EMBL" id="CP013069">
    <property type="protein sequence ID" value="ALV30376.1"/>
    <property type="molecule type" value="Genomic_DNA"/>
</dbReference>
<keyword evidence="6 7" id="KW-0472">Membrane</keyword>
<feature type="transmembrane region" description="Helical" evidence="7">
    <location>
        <begin position="286"/>
        <end position="305"/>
    </location>
</feature>
<keyword evidence="9" id="KW-1185">Reference proteome</keyword>
<dbReference type="Gene3D" id="1.20.1250.20">
    <property type="entry name" value="MFS general substrate transporter like domains"/>
    <property type="match status" value="2"/>
</dbReference>